<name>A0A6G1H5M8_9PEZI</name>
<sequence length="277" mass="28153">MAHTYSSLLPKLPFLLLVIFHAIPSSATPQLVPPERRDPNPQEHEGHSMSPSLETPVPTTGFNFWRPWTNPTTTDVGGAVAIAAVPSPSLAATALDNSSSSDPSGWTSTYVYTATPTDGSWPPASTDDWAWGWTSKETSVTSSYTVAHTEIVSSTEPVVVATPSSSSSLPTEPATTVPLTTATDSTSESSTSTTPVILLSTAIVSPVPVAAPSSAAPPPPPPPPKNGPTLLPTPEGNAGVVDDGEPAPTSTTSTAGAATATLVVGGLVLGMVGLVVV</sequence>
<feature type="compositionally biased region" description="Basic and acidic residues" evidence="1">
    <location>
        <begin position="34"/>
        <end position="47"/>
    </location>
</feature>
<gene>
    <name evidence="4" type="ORF">K402DRAFT_419688</name>
</gene>
<feature type="chain" id="PRO_5026193429" evidence="3">
    <location>
        <begin position="28"/>
        <end position="277"/>
    </location>
</feature>
<reference evidence="4" key="1">
    <citation type="journal article" date="2020" name="Stud. Mycol.">
        <title>101 Dothideomycetes genomes: a test case for predicting lifestyles and emergence of pathogens.</title>
        <authorList>
            <person name="Haridas S."/>
            <person name="Albert R."/>
            <person name="Binder M."/>
            <person name="Bloem J."/>
            <person name="Labutti K."/>
            <person name="Salamov A."/>
            <person name="Andreopoulos B."/>
            <person name="Baker S."/>
            <person name="Barry K."/>
            <person name="Bills G."/>
            <person name="Bluhm B."/>
            <person name="Cannon C."/>
            <person name="Castanera R."/>
            <person name="Culley D."/>
            <person name="Daum C."/>
            <person name="Ezra D."/>
            <person name="Gonzalez J."/>
            <person name="Henrissat B."/>
            <person name="Kuo A."/>
            <person name="Liang C."/>
            <person name="Lipzen A."/>
            <person name="Lutzoni F."/>
            <person name="Magnuson J."/>
            <person name="Mondo S."/>
            <person name="Nolan M."/>
            <person name="Ohm R."/>
            <person name="Pangilinan J."/>
            <person name="Park H.-J."/>
            <person name="Ramirez L."/>
            <person name="Alfaro M."/>
            <person name="Sun H."/>
            <person name="Tritt A."/>
            <person name="Yoshinaga Y."/>
            <person name="Zwiers L.-H."/>
            <person name="Turgeon B."/>
            <person name="Goodwin S."/>
            <person name="Spatafora J."/>
            <person name="Crous P."/>
            <person name="Grigoriev I."/>
        </authorList>
    </citation>
    <scope>NUCLEOTIDE SEQUENCE</scope>
    <source>
        <strain evidence="4">CBS 113979</strain>
    </source>
</reference>
<evidence type="ECO:0000256" key="1">
    <source>
        <dbReference type="SAM" id="MobiDB-lite"/>
    </source>
</evidence>
<dbReference type="EMBL" id="ML977149">
    <property type="protein sequence ID" value="KAF1988357.1"/>
    <property type="molecule type" value="Genomic_DNA"/>
</dbReference>
<keyword evidence="3" id="KW-0732">Signal</keyword>
<feature type="compositionally biased region" description="Pro residues" evidence="1">
    <location>
        <begin position="215"/>
        <end position="226"/>
    </location>
</feature>
<accession>A0A6G1H5M8</accession>
<feature type="region of interest" description="Disordered" evidence="1">
    <location>
        <begin position="161"/>
        <end position="193"/>
    </location>
</feature>
<evidence type="ECO:0000313" key="5">
    <source>
        <dbReference type="Proteomes" id="UP000800041"/>
    </source>
</evidence>
<dbReference type="AlphaFoldDB" id="A0A6G1H5M8"/>
<evidence type="ECO:0000313" key="4">
    <source>
        <dbReference type="EMBL" id="KAF1988357.1"/>
    </source>
</evidence>
<feature type="transmembrane region" description="Helical" evidence="2">
    <location>
        <begin position="255"/>
        <end position="276"/>
    </location>
</feature>
<organism evidence="4 5">
    <name type="scientific">Aulographum hederae CBS 113979</name>
    <dbReference type="NCBI Taxonomy" id="1176131"/>
    <lineage>
        <taxon>Eukaryota</taxon>
        <taxon>Fungi</taxon>
        <taxon>Dikarya</taxon>
        <taxon>Ascomycota</taxon>
        <taxon>Pezizomycotina</taxon>
        <taxon>Dothideomycetes</taxon>
        <taxon>Pleosporomycetidae</taxon>
        <taxon>Aulographales</taxon>
        <taxon>Aulographaceae</taxon>
    </lineage>
</organism>
<protein>
    <submittedName>
        <fullName evidence="4">Uncharacterized protein</fullName>
    </submittedName>
</protein>
<proteinExistence type="predicted"/>
<evidence type="ECO:0000256" key="3">
    <source>
        <dbReference type="SAM" id="SignalP"/>
    </source>
</evidence>
<feature type="region of interest" description="Disordered" evidence="1">
    <location>
        <begin position="28"/>
        <end position="56"/>
    </location>
</feature>
<feature type="signal peptide" evidence="3">
    <location>
        <begin position="1"/>
        <end position="27"/>
    </location>
</feature>
<feature type="region of interest" description="Disordered" evidence="1">
    <location>
        <begin position="209"/>
        <end position="253"/>
    </location>
</feature>
<dbReference type="Proteomes" id="UP000800041">
    <property type="component" value="Unassembled WGS sequence"/>
</dbReference>
<keyword evidence="2" id="KW-0472">Membrane</keyword>
<keyword evidence="5" id="KW-1185">Reference proteome</keyword>
<evidence type="ECO:0000256" key="2">
    <source>
        <dbReference type="SAM" id="Phobius"/>
    </source>
</evidence>
<keyword evidence="2" id="KW-0812">Transmembrane</keyword>
<keyword evidence="2" id="KW-1133">Transmembrane helix</keyword>